<gene>
    <name evidence="1" type="primary">28</name>
    <name evidence="1" type="ORF">SEA_CALLINALLBARBZ_28</name>
</gene>
<name>A0AA96HD24_9CAUD</name>
<reference evidence="2" key="1">
    <citation type="submission" date="2024-05" db="EMBL/GenBank/DDBJ databases">
        <authorList>
            <person name="Garin V.P."/>
            <person name="Arshad I."/>
            <person name="Mak A."/>
            <person name="Orr M.A."/>
            <person name="Cho C."/>
            <person name="Kyla G.P."/>
            <person name="Liu J."/>
            <person name="Peri J.N."/>
            <person name="Esherick S.A."/>
            <person name="Shera S."/>
            <person name="Suani E."/>
            <person name="Faulkner C."/>
            <person name="Bonthala P."/>
            <person name="Wong M.A."/>
            <person name="Yao J."/>
            <person name="Santaolaya C."/>
            <person name="Santos E.A."/>
            <person name="Qin K."/>
            <person name="Yang E."/>
            <person name="Shao S.B."/>
            <person name="Moore J.P."/>
            <person name="Mathkour Y.H."/>
            <person name="Gallagher H.R."/>
            <person name="White L.T."/>
            <person name="Givan S.V."/>
            <person name="Chan R.W."/>
            <person name="Infante A."/>
            <person name="Anand S."/>
            <person name="Almeida T.I."/>
            <person name="De G.A."/>
            <person name="Trinh U.L."/>
            <person name="Bhatt K."/>
            <person name="Sanoyca A.J."/>
            <person name="Chong T."/>
            <person name="Liu R."/>
            <person name="Liang E."/>
            <person name="Castellanos S."/>
            <person name="Chang A.P."/>
            <person name="Stephenson J.C."/>
            <person name="Zorawik M."/>
            <person name="Garza D.R."/>
            <person name="Reddi K."/>
            <person name="Bouklas T."/>
            <person name="Freise A.C."/>
            <person name="Klyczek K."/>
            <person name="Ko C."/>
            <person name="Russell D.A."/>
            <person name="Jacobs-Sera D."/>
            <person name="Hatfull G.F."/>
        </authorList>
    </citation>
    <scope>NUCLEOTIDE SEQUENCE [LARGE SCALE GENOMIC DNA]</scope>
</reference>
<organism evidence="1 2">
    <name type="scientific">Arthrobacter phage CallinAllBarbz</name>
    <dbReference type="NCBI Taxonomy" id="3077790"/>
    <lineage>
        <taxon>Viruses</taxon>
        <taxon>Duplodnaviria</taxon>
        <taxon>Heunggongvirae</taxon>
        <taxon>Uroviricota</taxon>
        <taxon>Caudoviricetes</taxon>
        <taxon>Casidaviridae</taxon>
        <taxon>Baileybluvirus</taxon>
        <taxon>Baileybluvirus callinallbarbz</taxon>
    </lineage>
</organism>
<keyword evidence="2" id="KW-1185">Reference proteome</keyword>
<sequence>MKALRYRVYVKALGVKRELVLAAQDVTVAVSAAAAYRESVPATLRHLVEVSVVDNDTGATL</sequence>
<protein>
    <submittedName>
        <fullName evidence="1">Uncharacterized protein</fullName>
    </submittedName>
</protein>
<dbReference type="Proteomes" id="UP001303520">
    <property type="component" value="Segment"/>
</dbReference>
<accession>A0AA96HD24</accession>
<evidence type="ECO:0000313" key="2">
    <source>
        <dbReference type="Proteomes" id="UP001303520"/>
    </source>
</evidence>
<evidence type="ECO:0000313" key="1">
    <source>
        <dbReference type="EMBL" id="WNN93678.1"/>
    </source>
</evidence>
<dbReference type="EMBL" id="OR553891">
    <property type="protein sequence ID" value="WNN93678.1"/>
    <property type="molecule type" value="Genomic_DNA"/>
</dbReference>
<proteinExistence type="predicted"/>